<dbReference type="OrthoDB" id="417271at2"/>
<dbReference type="SUPFAM" id="SSF46626">
    <property type="entry name" value="Cytochrome c"/>
    <property type="match status" value="1"/>
</dbReference>
<reference evidence="6 7" key="1">
    <citation type="submission" date="2018-02" db="EMBL/GenBank/DDBJ databases">
        <title>Comparative genomes isolates from brazilian mangrove.</title>
        <authorList>
            <person name="Araujo J.E."/>
            <person name="Taketani R.G."/>
            <person name="Silva M.C.P."/>
            <person name="Loureco M.V."/>
            <person name="Andreote F.D."/>
        </authorList>
    </citation>
    <scope>NUCLEOTIDE SEQUENCE [LARGE SCALE GENOMIC DNA]</scope>
    <source>
        <strain evidence="6 7">Nap-Phe MGV</strain>
    </source>
</reference>
<organism evidence="6 7">
    <name type="scientific">Blastopirellula marina</name>
    <dbReference type="NCBI Taxonomy" id="124"/>
    <lineage>
        <taxon>Bacteria</taxon>
        <taxon>Pseudomonadati</taxon>
        <taxon>Planctomycetota</taxon>
        <taxon>Planctomycetia</taxon>
        <taxon>Pirellulales</taxon>
        <taxon>Pirellulaceae</taxon>
        <taxon>Blastopirellula</taxon>
    </lineage>
</organism>
<dbReference type="Proteomes" id="UP000237819">
    <property type="component" value="Unassembled WGS sequence"/>
</dbReference>
<sequence>MGNSWRISVLIVLLVAGLSPGNLLSAGEPDPAAGYDHLINKTYLPPYFDQETFDSLWKIWPEPLKSQAARATPDERRQMAFDRYGLTGRPEDPTKPLQYVVDQRGNWTLNCFSCHGGEIDGKPVPGLPNNRFDFAGITDEVRLAKVMLGKRLVSTDYSSLVFPMGDNKGTTNAVNFGVALISLRDKDLNFVPTASFPKMLHHDMDAPPWWHFGQKENLYIDGFAPKGHRALLQFTMVRSNDADSFRQREEDFRDVYAYLSSLEPPKYSREIDTQKAEAGRIVFNNHCSECHGTYGEEASYPERIIPIEEIKTDRARLDALSPEHREVYGQSWFNQYGEREGLIADPKGYAAPPLNGVWASAPYLHNGSVPTLWHLLHPEQRPKIWRWSSKAYDHQRMGISVEALDVVPKGLSAIDRREVFDTSRFGKSAAGHDFPAALDEEEKDDLLEYLKTL</sequence>
<evidence type="ECO:0000313" key="7">
    <source>
        <dbReference type="Proteomes" id="UP000237819"/>
    </source>
</evidence>
<name>A0A2S8GTR1_9BACT</name>
<gene>
    <name evidence="6" type="ORF">C5Y93_01875</name>
</gene>
<proteinExistence type="predicted"/>
<dbReference type="Gene3D" id="1.10.760.10">
    <property type="entry name" value="Cytochrome c-like domain"/>
    <property type="match status" value="1"/>
</dbReference>
<evidence type="ECO:0000313" key="6">
    <source>
        <dbReference type="EMBL" id="PQO47815.1"/>
    </source>
</evidence>
<keyword evidence="2 4" id="KW-0479">Metal-binding</keyword>
<evidence type="ECO:0000259" key="5">
    <source>
        <dbReference type="PROSITE" id="PS51007"/>
    </source>
</evidence>
<keyword evidence="1 4" id="KW-0349">Heme</keyword>
<feature type="domain" description="Cytochrome c" evidence="5">
    <location>
        <begin position="274"/>
        <end position="453"/>
    </location>
</feature>
<dbReference type="GO" id="GO:0046872">
    <property type="term" value="F:metal ion binding"/>
    <property type="evidence" value="ECO:0007669"/>
    <property type="project" value="UniProtKB-KW"/>
</dbReference>
<protein>
    <recommendedName>
        <fullName evidence="5">Cytochrome c domain-containing protein</fullName>
    </recommendedName>
</protein>
<evidence type="ECO:0000256" key="4">
    <source>
        <dbReference type="PROSITE-ProRule" id="PRU00433"/>
    </source>
</evidence>
<dbReference type="PANTHER" id="PTHR30600:SF9">
    <property type="entry name" value="BLR7738 PROTEIN"/>
    <property type="match status" value="1"/>
</dbReference>
<dbReference type="PROSITE" id="PS51007">
    <property type="entry name" value="CYTC"/>
    <property type="match status" value="1"/>
</dbReference>
<keyword evidence="3 4" id="KW-0408">Iron</keyword>
<dbReference type="EMBL" id="PUHZ01000003">
    <property type="protein sequence ID" value="PQO47815.1"/>
    <property type="molecule type" value="Genomic_DNA"/>
</dbReference>
<accession>A0A2S8GTR1</accession>
<dbReference type="AlphaFoldDB" id="A0A2S8GTR1"/>
<dbReference type="GO" id="GO:0009055">
    <property type="term" value="F:electron transfer activity"/>
    <property type="evidence" value="ECO:0007669"/>
    <property type="project" value="InterPro"/>
</dbReference>
<dbReference type="InterPro" id="IPR051395">
    <property type="entry name" value="Cytochrome_c_Peroxidase/MauG"/>
</dbReference>
<evidence type="ECO:0000256" key="2">
    <source>
        <dbReference type="ARBA" id="ARBA00022723"/>
    </source>
</evidence>
<dbReference type="GO" id="GO:0020037">
    <property type="term" value="F:heme binding"/>
    <property type="evidence" value="ECO:0007669"/>
    <property type="project" value="InterPro"/>
</dbReference>
<dbReference type="GO" id="GO:0004130">
    <property type="term" value="F:cytochrome-c peroxidase activity"/>
    <property type="evidence" value="ECO:0007669"/>
    <property type="project" value="TreeGrafter"/>
</dbReference>
<evidence type="ECO:0000256" key="3">
    <source>
        <dbReference type="ARBA" id="ARBA00023004"/>
    </source>
</evidence>
<dbReference type="PANTHER" id="PTHR30600">
    <property type="entry name" value="CYTOCHROME C PEROXIDASE-RELATED"/>
    <property type="match status" value="1"/>
</dbReference>
<comment type="caution">
    <text evidence="6">The sequence shown here is derived from an EMBL/GenBank/DDBJ whole genome shotgun (WGS) entry which is preliminary data.</text>
</comment>
<dbReference type="Pfam" id="PF21419">
    <property type="entry name" value="RoxA-like_Cyt-c"/>
    <property type="match status" value="1"/>
</dbReference>
<evidence type="ECO:0000256" key="1">
    <source>
        <dbReference type="ARBA" id="ARBA00022617"/>
    </source>
</evidence>
<dbReference type="InterPro" id="IPR009056">
    <property type="entry name" value="Cyt_c-like_dom"/>
</dbReference>
<dbReference type="InterPro" id="IPR036909">
    <property type="entry name" value="Cyt_c-like_dom_sf"/>
</dbReference>